<evidence type="ECO:0000313" key="2">
    <source>
        <dbReference type="Proteomes" id="UP001380953"/>
    </source>
</evidence>
<proteinExistence type="predicted"/>
<protein>
    <submittedName>
        <fullName evidence="1">Flavocytochrome c</fullName>
    </submittedName>
</protein>
<reference evidence="1" key="1">
    <citation type="submission" date="2024-03" db="EMBL/GenBank/DDBJ databases">
        <title>Whole genome sequecning of epiphytes from Marcgravia umbellata leaves.</title>
        <authorList>
            <person name="Kumar G."/>
            <person name="Savka M.A."/>
        </authorList>
    </citation>
    <scope>NUCLEOTIDE SEQUENCE</scope>
    <source>
        <strain evidence="1">RIT_BL5</strain>
    </source>
</reference>
<sequence>MKRNSKTLTILLMLALSVMLVIAGCGNSAGTTTQEAAGTDSSTTAEGTTSTDQAADTDQTTAAADKEETEATSGASETVGYTPLDQLQESYDIVIIGGGGAGMTAALEAKAAGMNPVIFEKMEAAGGNTLKSSSGMNASETKFQKEQGIEDSNDLFFDETLKGGHDTNNQEMLRYFVDNSASAIDWLDSQGITLDNITITGGMKEKRTHRPTDGSAVGQYLVSGLVADVQEQGIPLFVNADVKEITQENGQANGVKVVFDGSDEKTISAGAVIVATGGFGANQELIKQYRPDLEGYVTTNQPGSTGDGITMIEALGGTTVDMDQIQVHPTVNQEKSYLIGEVVRGEGGILVDKEGNRFVNEMDTRDNVTAAITKLDNRESYLIFDSGVKSRAKAIEQYDKMGLVQTGETIEALAEQIGLPADGLKSTLDTWNASVAAKKDAAFGRETGMDNDLSGAPYYAVKIGPGIHYTMGGVKINTETEVLNASGEAIPGLYAAGEVTGGLHGQNRIGGNSVAEIVIFGREAGVKAAEFVKANQ</sequence>
<evidence type="ECO:0000313" key="1">
    <source>
        <dbReference type="EMBL" id="MEJ8302639.1"/>
    </source>
</evidence>
<gene>
    <name evidence="1" type="ORF">WKI47_01780</name>
</gene>
<name>A0ACC6P6X6_9BACL</name>
<keyword evidence="2" id="KW-1185">Reference proteome</keyword>
<accession>A0ACC6P6X6</accession>
<dbReference type="EMBL" id="JBBKAR010000002">
    <property type="protein sequence ID" value="MEJ8302639.1"/>
    <property type="molecule type" value="Genomic_DNA"/>
</dbReference>
<dbReference type="Proteomes" id="UP001380953">
    <property type="component" value="Unassembled WGS sequence"/>
</dbReference>
<comment type="caution">
    <text evidence="1">The sequence shown here is derived from an EMBL/GenBank/DDBJ whole genome shotgun (WGS) entry which is preliminary data.</text>
</comment>
<organism evidence="1 2">
    <name type="scientific">Saccharibacillus sacchari</name>
    <dbReference type="NCBI Taxonomy" id="456493"/>
    <lineage>
        <taxon>Bacteria</taxon>
        <taxon>Bacillati</taxon>
        <taxon>Bacillota</taxon>
        <taxon>Bacilli</taxon>
        <taxon>Bacillales</taxon>
        <taxon>Paenibacillaceae</taxon>
        <taxon>Saccharibacillus</taxon>
    </lineage>
</organism>